<keyword evidence="2" id="KW-1185">Reference proteome</keyword>
<dbReference type="Proteomes" id="UP000008281">
    <property type="component" value="Unassembled WGS sequence"/>
</dbReference>
<evidence type="ECO:0008006" key="3">
    <source>
        <dbReference type="Google" id="ProtNLM"/>
    </source>
</evidence>
<dbReference type="OrthoDB" id="5910626at2759"/>
<accession>E3N1Z9</accession>
<dbReference type="PANTHER" id="PTHR31379">
    <property type="entry name" value="F-BOX C PROTEIN-RELATED-RELATED"/>
    <property type="match status" value="1"/>
</dbReference>
<dbReference type="InParanoid" id="E3N1Z9"/>
<dbReference type="PANTHER" id="PTHR31379:SF3">
    <property type="entry name" value="F-BOX C PROTEIN-RELATED"/>
    <property type="match status" value="1"/>
</dbReference>
<dbReference type="FunCoup" id="E3N1Z9">
    <property type="interactions" value="418"/>
</dbReference>
<name>E3N1Z9_CAERE</name>
<gene>
    <name evidence="1" type="ORF">CRE_17426</name>
</gene>
<dbReference type="Pfam" id="PF12078">
    <property type="entry name" value="DUF3557"/>
    <property type="match status" value="1"/>
</dbReference>
<organism evidence="2">
    <name type="scientific">Caenorhabditis remanei</name>
    <name type="common">Caenorhabditis vulgaris</name>
    <dbReference type="NCBI Taxonomy" id="31234"/>
    <lineage>
        <taxon>Eukaryota</taxon>
        <taxon>Metazoa</taxon>
        <taxon>Ecdysozoa</taxon>
        <taxon>Nematoda</taxon>
        <taxon>Chromadorea</taxon>
        <taxon>Rhabditida</taxon>
        <taxon>Rhabditina</taxon>
        <taxon>Rhabditomorpha</taxon>
        <taxon>Rhabditoidea</taxon>
        <taxon>Rhabditidae</taxon>
        <taxon>Peloderinae</taxon>
        <taxon>Caenorhabditis</taxon>
    </lineage>
</organism>
<dbReference type="InterPro" id="IPR021942">
    <property type="entry name" value="DUF3557"/>
</dbReference>
<protein>
    <recommendedName>
        <fullName evidence="3">F-box associated domain-containing protein</fullName>
    </recommendedName>
</protein>
<sequence length="347" mass="39938">MERPISPRSKPLSYDALKSVIKSMSVEKRQELHNHLPSLRAVNSLLPYTIKDVRISETELKINRKKWFFDKNPETSNSPDDDSNQTTIWIVDRDTYKNSPVFHVNKSPDEAFENFFNVYFKNGSTIQCFILNHVPQFLCERDGSDGFKLSISRLETNNPIVDKFDSFIRFVNLDNLEYIHLSIDDRLNEHGEQFGMLEKPAIINSKELDFHVWVSASLINYYTGLRNQTLLLNDNQFDVNELCMLIENWKTSDRPIGTSFCLYSYSYSNDRSNVFDSLELQGTFPVENRGDSADKPGIGIKMDDNRDLVVYKGFHQKNQITYPALKMEVIASGSEKKNGDSEPDVSG</sequence>
<evidence type="ECO:0000313" key="1">
    <source>
        <dbReference type="EMBL" id="EFO83997.1"/>
    </source>
</evidence>
<dbReference type="HOGENOM" id="CLU_070168_0_0_1"/>
<dbReference type="AlphaFoldDB" id="E3N1Z9"/>
<proteinExistence type="predicted"/>
<reference evidence="1" key="1">
    <citation type="submission" date="2007-07" db="EMBL/GenBank/DDBJ databases">
        <title>PCAP assembly of the Caenorhabditis remanei genome.</title>
        <authorList>
            <consortium name="The Caenorhabditis remanei Sequencing Consortium"/>
            <person name="Wilson R.K."/>
        </authorList>
    </citation>
    <scope>NUCLEOTIDE SEQUENCE [LARGE SCALE GENOMIC DNA]</scope>
    <source>
        <strain evidence="1">PB4641</strain>
    </source>
</reference>
<dbReference type="EMBL" id="DS268511">
    <property type="protein sequence ID" value="EFO83997.1"/>
    <property type="molecule type" value="Genomic_DNA"/>
</dbReference>
<evidence type="ECO:0000313" key="2">
    <source>
        <dbReference type="Proteomes" id="UP000008281"/>
    </source>
</evidence>